<keyword evidence="1" id="KW-1185">Reference proteome</keyword>
<proteinExistence type="predicted"/>
<dbReference type="AlphaFoldDB" id="A0A183BQF0"/>
<protein>
    <submittedName>
        <fullName evidence="2">ADF-H domain-containing protein</fullName>
    </submittedName>
</protein>
<reference evidence="1" key="1">
    <citation type="submission" date="2013-12" db="EMBL/GenBank/DDBJ databases">
        <authorList>
            <person name="Aslett M."/>
        </authorList>
    </citation>
    <scope>NUCLEOTIDE SEQUENCE [LARGE SCALE GENOMIC DNA]</scope>
    <source>
        <strain evidence="1">Lindley</strain>
    </source>
</reference>
<reference evidence="2" key="3">
    <citation type="submission" date="2016-06" db="UniProtKB">
        <authorList>
            <consortium name="WormBaseParasite"/>
        </authorList>
    </citation>
    <scope>IDENTIFICATION</scope>
</reference>
<name>A0A183BQF0_GLOPA</name>
<accession>A0A183BQF0</accession>
<dbReference type="Proteomes" id="UP000050741">
    <property type="component" value="Unassembled WGS sequence"/>
</dbReference>
<sequence>MPDLRTIKISDSECKISTSENLVSKIKPVEVPGVQVRAFKAIFIYADDSSGISGDNVFDVLYAVPCGVLTNVEMVSLFLYYTNPARAFSAQYPLQFSTKRRMCTVLDIQVRIRTLV</sequence>
<evidence type="ECO:0000313" key="2">
    <source>
        <dbReference type="WBParaSite" id="GPLIN_000283600"/>
    </source>
</evidence>
<organism evidence="1 2">
    <name type="scientific">Globodera pallida</name>
    <name type="common">Potato cyst nematode worm</name>
    <name type="synonym">Heterodera pallida</name>
    <dbReference type="NCBI Taxonomy" id="36090"/>
    <lineage>
        <taxon>Eukaryota</taxon>
        <taxon>Metazoa</taxon>
        <taxon>Ecdysozoa</taxon>
        <taxon>Nematoda</taxon>
        <taxon>Chromadorea</taxon>
        <taxon>Rhabditida</taxon>
        <taxon>Tylenchina</taxon>
        <taxon>Tylenchomorpha</taxon>
        <taxon>Tylenchoidea</taxon>
        <taxon>Heteroderidae</taxon>
        <taxon>Heteroderinae</taxon>
        <taxon>Globodera</taxon>
    </lineage>
</organism>
<reference evidence="1" key="2">
    <citation type="submission" date="2014-05" db="EMBL/GenBank/DDBJ databases">
        <title>The genome and life-stage specific transcriptomes of Globodera pallida elucidate key aspects of plant parasitism by a cyst nematode.</title>
        <authorList>
            <person name="Cotton J.A."/>
            <person name="Lilley C.J."/>
            <person name="Jones L.M."/>
            <person name="Kikuchi T."/>
            <person name="Reid A.J."/>
            <person name="Thorpe P."/>
            <person name="Tsai I.J."/>
            <person name="Beasley H."/>
            <person name="Blok V."/>
            <person name="Cock P.J.A."/>
            <person name="Van den Akker S.E."/>
            <person name="Holroyd N."/>
            <person name="Hunt M."/>
            <person name="Mantelin S."/>
            <person name="Naghra H."/>
            <person name="Pain A."/>
            <person name="Palomares-Rius J.E."/>
            <person name="Zarowiecki M."/>
            <person name="Berriman M."/>
            <person name="Jones J.T."/>
            <person name="Urwin P.E."/>
        </authorList>
    </citation>
    <scope>NUCLEOTIDE SEQUENCE [LARGE SCALE GENOMIC DNA]</scope>
    <source>
        <strain evidence="1">Lindley</strain>
    </source>
</reference>
<evidence type="ECO:0000313" key="1">
    <source>
        <dbReference type="Proteomes" id="UP000050741"/>
    </source>
</evidence>
<dbReference type="WBParaSite" id="GPLIN_000283600">
    <property type="protein sequence ID" value="GPLIN_000283600"/>
    <property type="gene ID" value="GPLIN_000283600"/>
</dbReference>